<protein>
    <submittedName>
        <fullName evidence="3">FLYWCH-type domain-containing protein</fullName>
    </submittedName>
</protein>
<accession>A0A0N4XB99</accession>
<evidence type="ECO:0000313" key="2">
    <source>
        <dbReference type="Proteomes" id="UP000268014"/>
    </source>
</evidence>
<keyword evidence="2" id="KW-1185">Reference proteome</keyword>
<dbReference type="Proteomes" id="UP000268014">
    <property type="component" value="Unassembled WGS sequence"/>
</dbReference>
<dbReference type="OrthoDB" id="5861035at2759"/>
<proteinExistence type="predicted"/>
<name>A0A0N4XB99_HAEPC</name>
<organism evidence="3">
    <name type="scientific">Haemonchus placei</name>
    <name type="common">Barber's pole worm</name>
    <dbReference type="NCBI Taxonomy" id="6290"/>
    <lineage>
        <taxon>Eukaryota</taxon>
        <taxon>Metazoa</taxon>
        <taxon>Ecdysozoa</taxon>
        <taxon>Nematoda</taxon>
        <taxon>Chromadorea</taxon>
        <taxon>Rhabditida</taxon>
        <taxon>Rhabditina</taxon>
        <taxon>Rhabditomorpha</taxon>
        <taxon>Strongyloidea</taxon>
        <taxon>Trichostrongylidae</taxon>
        <taxon>Haemonchus</taxon>
    </lineage>
</organism>
<dbReference type="EMBL" id="UZAF01023778">
    <property type="protein sequence ID" value="VDO91219.1"/>
    <property type="molecule type" value="Genomic_DNA"/>
</dbReference>
<gene>
    <name evidence="1" type="ORF">HPLM_LOCUS21633</name>
</gene>
<reference evidence="3" key="1">
    <citation type="submission" date="2017-02" db="UniProtKB">
        <authorList>
            <consortium name="WormBaseParasite"/>
        </authorList>
    </citation>
    <scope>IDENTIFICATION</scope>
</reference>
<dbReference type="AlphaFoldDB" id="A0A0N4XB99"/>
<evidence type="ECO:0000313" key="3">
    <source>
        <dbReference type="WBParaSite" id="HPLM_0002164401-mRNA-1"/>
    </source>
</evidence>
<dbReference type="WBParaSite" id="HPLM_0002164401-mRNA-1">
    <property type="protein sequence ID" value="HPLM_0002164401-mRNA-1"/>
    <property type="gene ID" value="HPLM_0002164401"/>
</dbReference>
<sequence>MVKLSGERFPAILESSKYGKHPTLRFPIPGQPMRYTFEYMRTATQGEVVYRCRGCRKNWKTTSVAVVSEHYLVGNPVLLPQVCIRRGWYIRHSRIFPRMRVMRYAHMRAKQVYQNIAQQADHSEVAGRLPL</sequence>
<evidence type="ECO:0000313" key="1">
    <source>
        <dbReference type="EMBL" id="VDO91219.1"/>
    </source>
</evidence>
<reference evidence="1 2" key="2">
    <citation type="submission" date="2018-11" db="EMBL/GenBank/DDBJ databases">
        <authorList>
            <consortium name="Pathogen Informatics"/>
        </authorList>
    </citation>
    <scope>NUCLEOTIDE SEQUENCE [LARGE SCALE GENOMIC DNA]</scope>
    <source>
        <strain evidence="1 2">MHpl1</strain>
    </source>
</reference>